<reference evidence="1" key="1">
    <citation type="submission" date="2015-12" db="EMBL/GenBank/DDBJ databases">
        <title>Update maize B73 reference genome by single molecule sequencing technologies.</title>
        <authorList>
            <consortium name="Maize Genome Sequencing Project"/>
            <person name="Ware D."/>
        </authorList>
    </citation>
    <scope>NUCLEOTIDE SEQUENCE</scope>
    <source>
        <tissue evidence="1">Seedling</tissue>
    </source>
</reference>
<gene>
    <name evidence="1" type="ORF">ZEAMMB73_Zm00001d045487</name>
</gene>
<organism evidence="1">
    <name type="scientific">Zea mays</name>
    <name type="common">Maize</name>
    <dbReference type="NCBI Taxonomy" id="4577"/>
    <lineage>
        <taxon>Eukaryota</taxon>
        <taxon>Viridiplantae</taxon>
        <taxon>Streptophyta</taxon>
        <taxon>Embryophyta</taxon>
        <taxon>Tracheophyta</taxon>
        <taxon>Spermatophyta</taxon>
        <taxon>Magnoliopsida</taxon>
        <taxon>Liliopsida</taxon>
        <taxon>Poales</taxon>
        <taxon>Poaceae</taxon>
        <taxon>PACMAD clade</taxon>
        <taxon>Panicoideae</taxon>
        <taxon>Andropogonodae</taxon>
        <taxon>Andropogoneae</taxon>
        <taxon>Tripsacinae</taxon>
        <taxon>Zea</taxon>
    </lineage>
</organism>
<dbReference type="AlphaFoldDB" id="A0A1D6NW89"/>
<evidence type="ECO:0000313" key="1">
    <source>
        <dbReference type="EMBL" id="AQL02380.1"/>
    </source>
</evidence>
<name>A0A1D6NW89_MAIZE</name>
<sequence length="31" mass="3650">MLRKEAIENYRYIKGWTSRPGLQLPTLAESQ</sequence>
<accession>A0A1D6NW89</accession>
<proteinExistence type="predicted"/>
<dbReference type="EMBL" id="CM000785">
    <property type="protein sequence ID" value="AQL02380.1"/>
    <property type="molecule type" value="Genomic_DNA"/>
</dbReference>
<protein>
    <submittedName>
        <fullName evidence="1">Uncharacterized protein</fullName>
    </submittedName>
</protein>